<accession>A0AAV4HUQ1</accession>
<dbReference type="InterPro" id="IPR000276">
    <property type="entry name" value="GPCR_Rhodpsn"/>
</dbReference>
<evidence type="ECO:0000256" key="1">
    <source>
        <dbReference type="ARBA" id="ARBA00004370"/>
    </source>
</evidence>
<keyword evidence="5" id="KW-0297">G-protein coupled receptor</keyword>
<dbReference type="InterPro" id="IPR017452">
    <property type="entry name" value="GPCR_Rhodpsn_7TM"/>
</dbReference>
<name>A0AAV4HUQ1_9GAST</name>
<organism evidence="8 9">
    <name type="scientific">Elysia marginata</name>
    <dbReference type="NCBI Taxonomy" id="1093978"/>
    <lineage>
        <taxon>Eukaryota</taxon>
        <taxon>Metazoa</taxon>
        <taxon>Spiralia</taxon>
        <taxon>Lophotrochozoa</taxon>
        <taxon>Mollusca</taxon>
        <taxon>Gastropoda</taxon>
        <taxon>Heterobranchia</taxon>
        <taxon>Euthyneura</taxon>
        <taxon>Panpulmonata</taxon>
        <taxon>Sacoglossa</taxon>
        <taxon>Placobranchoidea</taxon>
        <taxon>Plakobranchidae</taxon>
        <taxon>Elysia</taxon>
    </lineage>
</organism>
<reference evidence="8 9" key="1">
    <citation type="journal article" date="2021" name="Elife">
        <title>Chloroplast acquisition without the gene transfer in kleptoplastic sea slugs, Plakobranchus ocellatus.</title>
        <authorList>
            <person name="Maeda T."/>
            <person name="Takahashi S."/>
            <person name="Yoshida T."/>
            <person name="Shimamura S."/>
            <person name="Takaki Y."/>
            <person name="Nagai Y."/>
            <person name="Toyoda A."/>
            <person name="Suzuki Y."/>
            <person name="Arimoto A."/>
            <person name="Ishii H."/>
            <person name="Satoh N."/>
            <person name="Nishiyama T."/>
            <person name="Hasebe M."/>
            <person name="Maruyama T."/>
            <person name="Minagawa J."/>
            <person name="Obokata J."/>
            <person name="Shigenobu S."/>
        </authorList>
    </citation>
    <scope>NUCLEOTIDE SEQUENCE [LARGE SCALE GENOMIC DNA]</scope>
</reference>
<feature type="transmembrane region" description="Helical" evidence="6">
    <location>
        <begin position="220"/>
        <end position="241"/>
    </location>
</feature>
<dbReference type="PRINTS" id="PR00237">
    <property type="entry name" value="GPCRRHODOPSN"/>
</dbReference>
<dbReference type="EMBL" id="BMAT01005875">
    <property type="protein sequence ID" value="GFS01300.1"/>
    <property type="molecule type" value="Genomic_DNA"/>
</dbReference>
<dbReference type="PROSITE" id="PS50262">
    <property type="entry name" value="G_PROTEIN_RECEP_F1_2"/>
    <property type="match status" value="1"/>
</dbReference>
<dbReference type="PANTHER" id="PTHR46641:SF18">
    <property type="entry name" value="G-PROTEIN COUPLED RECEPTORS FAMILY 1 PROFILE DOMAIN-CONTAINING PROTEIN"/>
    <property type="match status" value="1"/>
</dbReference>
<evidence type="ECO:0000256" key="6">
    <source>
        <dbReference type="SAM" id="Phobius"/>
    </source>
</evidence>
<evidence type="ECO:0000256" key="2">
    <source>
        <dbReference type="ARBA" id="ARBA00022692"/>
    </source>
</evidence>
<evidence type="ECO:0000313" key="8">
    <source>
        <dbReference type="EMBL" id="GFS01300.1"/>
    </source>
</evidence>
<feature type="transmembrane region" description="Helical" evidence="6">
    <location>
        <begin position="283"/>
        <end position="307"/>
    </location>
</feature>
<dbReference type="PROSITE" id="PS00237">
    <property type="entry name" value="G_PROTEIN_RECEP_F1_1"/>
    <property type="match status" value="1"/>
</dbReference>
<keyword evidence="5" id="KW-0807">Transducer</keyword>
<keyword evidence="9" id="KW-1185">Reference proteome</keyword>
<gene>
    <name evidence="8" type="ORF">ElyMa_002835200</name>
</gene>
<dbReference type="Gene3D" id="1.20.1070.10">
    <property type="entry name" value="Rhodopsin 7-helix transmembrane proteins"/>
    <property type="match status" value="1"/>
</dbReference>
<evidence type="ECO:0000256" key="3">
    <source>
        <dbReference type="ARBA" id="ARBA00022989"/>
    </source>
</evidence>
<dbReference type="GO" id="GO:0016020">
    <property type="term" value="C:membrane"/>
    <property type="evidence" value="ECO:0007669"/>
    <property type="project" value="UniProtKB-SubCell"/>
</dbReference>
<feature type="transmembrane region" description="Helical" evidence="6">
    <location>
        <begin position="76"/>
        <end position="95"/>
    </location>
</feature>
<keyword evidence="4 6" id="KW-0472">Membrane</keyword>
<comment type="subcellular location">
    <subcellularLocation>
        <location evidence="1">Membrane</location>
    </subcellularLocation>
</comment>
<comment type="similarity">
    <text evidence="5">Belongs to the G-protein coupled receptor 1 family.</text>
</comment>
<feature type="domain" description="G-protein coupled receptors family 1 profile" evidence="7">
    <location>
        <begin position="55"/>
        <end position="343"/>
    </location>
</feature>
<comment type="caution">
    <text evidence="8">The sequence shown here is derived from an EMBL/GenBank/DDBJ whole genome shotgun (WGS) entry which is preliminary data.</text>
</comment>
<evidence type="ECO:0000313" key="9">
    <source>
        <dbReference type="Proteomes" id="UP000762676"/>
    </source>
</evidence>
<dbReference type="Pfam" id="PF10324">
    <property type="entry name" value="7TM_GPCR_Srw"/>
    <property type="match status" value="1"/>
</dbReference>
<dbReference type="PANTHER" id="PTHR46641">
    <property type="entry name" value="FMRFAMIDE RECEPTOR-RELATED"/>
    <property type="match status" value="1"/>
</dbReference>
<keyword evidence="3 6" id="KW-1133">Transmembrane helix</keyword>
<proteinExistence type="inferred from homology"/>
<evidence type="ECO:0000256" key="4">
    <source>
        <dbReference type="ARBA" id="ARBA00023136"/>
    </source>
</evidence>
<dbReference type="SUPFAM" id="SSF81321">
    <property type="entry name" value="Family A G protein-coupled receptor-like"/>
    <property type="match status" value="1"/>
</dbReference>
<protein>
    <submittedName>
        <fullName evidence="8">Peptide receptor GPCR</fullName>
    </submittedName>
</protein>
<feature type="transmembrane region" description="Helical" evidence="6">
    <location>
        <begin position="158"/>
        <end position="181"/>
    </location>
</feature>
<sequence length="369" mass="41805">MNVTPASSELRTVESLLGLEAPWNGKIVNDNILLAFEVVVGYWAVLILASLGVVTNSLVMIVFLRQGFRDSVNVSLFSIAVWDQVKCLAGVVYRFDRPLGLVNPVWGVNWRWMTWQYLVYMPIFSGYVSYALATYVSVERCLSVSIPFKVKSLITPRLTSSFMIVLSLVVFGSFSAVFFIYSVEYTHSPVYNASVASVILNNLFYAHGEFISKMYKFLGIFYPAVFCTIMITTSAIIVFHLKRSAHAFDRGQSVNSSSAVVAVGDASRASANMTSREVKVTKMLLVIIFIYLMDFVPRLSLYVASFIEPEFYAFRKYHNLMVVTSNFVWILDFINASGNFFIFMAMSTNFRKTFYEIYPSCEPKEKEQP</sequence>
<feature type="transmembrane region" description="Helical" evidence="6">
    <location>
        <begin position="40"/>
        <end position="64"/>
    </location>
</feature>
<evidence type="ECO:0000259" key="7">
    <source>
        <dbReference type="PROSITE" id="PS50262"/>
    </source>
</evidence>
<dbReference type="GO" id="GO:0008528">
    <property type="term" value="F:G protein-coupled peptide receptor activity"/>
    <property type="evidence" value="ECO:0007669"/>
    <property type="project" value="InterPro"/>
</dbReference>
<dbReference type="InterPro" id="IPR019427">
    <property type="entry name" value="7TM_GPCR_serpentine_rcpt_Srw"/>
</dbReference>
<dbReference type="Proteomes" id="UP000762676">
    <property type="component" value="Unassembled WGS sequence"/>
</dbReference>
<evidence type="ECO:0000256" key="5">
    <source>
        <dbReference type="RuleBase" id="RU000688"/>
    </source>
</evidence>
<dbReference type="InterPro" id="IPR052954">
    <property type="entry name" value="GPCR-Ligand_Int"/>
</dbReference>
<feature type="transmembrane region" description="Helical" evidence="6">
    <location>
        <begin position="327"/>
        <end position="346"/>
    </location>
</feature>
<dbReference type="AlphaFoldDB" id="A0AAV4HUQ1"/>
<feature type="transmembrane region" description="Helical" evidence="6">
    <location>
        <begin position="115"/>
        <end position="138"/>
    </location>
</feature>
<keyword evidence="2 5" id="KW-0812">Transmembrane</keyword>
<keyword evidence="5 8" id="KW-0675">Receptor</keyword>